<evidence type="ECO:0000313" key="1">
    <source>
        <dbReference type="EMBL" id="KKJ00589.1"/>
    </source>
</evidence>
<dbReference type="STRING" id="317619.GCA_000332315_01106"/>
<dbReference type="GO" id="GO:0016020">
    <property type="term" value="C:membrane"/>
    <property type="evidence" value="ECO:0007669"/>
    <property type="project" value="GOC"/>
</dbReference>
<dbReference type="RefSeq" id="WP_017711695.1">
    <property type="nucleotide sequence ID" value="NZ_KB235933.1"/>
</dbReference>
<dbReference type="PANTHER" id="PTHR30372">
    <property type="entry name" value="LIPID-A-DISACCHARIDE SYNTHASE"/>
    <property type="match status" value="1"/>
</dbReference>
<name>A0A0M2Q0V5_PROHO</name>
<dbReference type="GO" id="GO:0005543">
    <property type="term" value="F:phospholipid binding"/>
    <property type="evidence" value="ECO:0007669"/>
    <property type="project" value="TreeGrafter"/>
</dbReference>
<dbReference type="PANTHER" id="PTHR30372:SF6">
    <property type="entry name" value="LIPID-A-DISACCHARIDE SYNTHASE"/>
    <property type="match status" value="1"/>
</dbReference>
<sequence length="423" mass="46815">MEPTDILILSNGPGEVATWVRPVVQELRRRWGDDRRQLRLSLVLSPCSNASGQEVAMAQGYGELDRIQGSDRFYPFLLWGKTAENWGWRSRGVVLFLGGDQFFPVVIGRRLGYKTVIYGEHMANWTRWVDRFGVMTPQLLTQAPPRQRHKYRVVGDLMAEVTRAALDPVPNPVSQPQIALLPGSKPFKLRLGLPLVLAIAQCLQQTHPSVRYVIPVAPTLTVTDLARYAQPDQNPLVEQLPGQSATLHQPPDRPPYLQTPGGTIVELDTQFPAYDRLRQCALSVTTLGANTAELGALAVPMVVLIPTNHLEIMTAWDGVPGLLANAPGIGTWFARTFNRWMQSRLGLMAWPNIWAGEMIVPELLGILRAETVAQTLGEYLDHPERLQAMADRLRQVRGEPGAAQKLVDLVAAVLGEPSHNAAP</sequence>
<protein>
    <submittedName>
        <fullName evidence="1">Lipid-A-disaccharide synthase</fullName>
    </submittedName>
</protein>
<dbReference type="Proteomes" id="UP000034681">
    <property type="component" value="Unassembled WGS sequence"/>
</dbReference>
<dbReference type="InterPro" id="IPR003835">
    <property type="entry name" value="Glyco_trans_19"/>
</dbReference>
<dbReference type="OrthoDB" id="502628at2"/>
<evidence type="ECO:0000313" key="2">
    <source>
        <dbReference type="Proteomes" id="UP000034681"/>
    </source>
</evidence>
<proteinExistence type="predicted"/>
<dbReference type="GO" id="GO:0009245">
    <property type="term" value="P:lipid A biosynthetic process"/>
    <property type="evidence" value="ECO:0007669"/>
    <property type="project" value="InterPro"/>
</dbReference>
<dbReference type="EMBL" id="AJTX02000004">
    <property type="protein sequence ID" value="KKJ00589.1"/>
    <property type="molecule type" value="Genomic_DNA"/>
</dbReference>
<reference evidence="1" key="1">
    <citation type="submission" date="2012-04" db="EMBL/GenBank/DDBJ databases">
        <authorList>
            <person name="Borisov I.G."/>
            <person name="Ivanikova N.V."/>
            <person name="Pinevich A.V."/>
        </authorList>
    </citation>
    <scope>NUCLEOTIDE SEQUENCE</scope>
    <source>
        <strain evidence="1">CALU 1027</strain>
    </source>
</reference>
<dbReference type="eggNOG" id="COG0763">
    <property type="taxonomic scope" value="Bacteria"/>
</dbReference>
<comment type="caution">
    <text evidence="1">The sequence shown here is derived from an EMBL/GenBank/DDBJ whole genome shotgun (WGS) entry which is preliminary data.</text>
</comment>
<accession>A0A0M2Q0V5</accession>
<dbReference type="AlphaFoldDB" id="A0A0M2Q0V5"/>
<organism evidence="1 2">
    <name type="scientific">Prochlorothrix hollandica PCC 9006 = CALU 1027</name>
    <dbReference type="NCBI Taxonomy" id="317619"/>
    <lineage>
        <taxon>Bacteria</taxon>
        <taxon>Bacillati</taxon>
        <taxon>Cyanobacteriota</taxon>
        <taxon>Cyanophyceae</taxon>
        <taxon>Prochlorotrichales</taxon>
        <taxon>Prochlorotrichaceae</taxon>
        <taxon>Prochlorothrix</taxon>
    </lineage>
</organism>
<dbReference type="GO" id="GO:0008915">
    <property type="term" value="F:lipid-A-disaccharide synthase activity"/>
    <property type="evidence" value="ECO:0007669"/>
    <property type="project" value="InterPro"/>
</dbReference>
<gene>
    <name evidence="1" type="ORF">PROH_11610</name>
</gene>
<keyword evidence="2" id="KW-1185">Reference proteome</keyword>